<dbReference type="PANTHER" id="PTHR46612:SF1">
    <property type="entry name" value="XYLOSIDE XYLOSYLTRANSFERASE 1"/>
    <property type="match status" value="1"/>
</dbReference>
<gene>
    <name evidence="2" type="primary">XXYLT1_2</name>
    <name evidence="2" type="ORF">SK128_024460</name>
</gene>
<keyword evidence="3" id="KW-1185">Reference proteome</keyword>
<reference evidence="2 3" key="1">
    <citation type="submission" date="2023-11" db="EMBL/GenBank/DDBJ databases">
        <title>Halocaridina rubra genome assembly.</title>
        <authorList>
            <person name="Smith C."/>
        </authorList>
    </citation>
    <scope>NUCLEOTIDE SEQUENCE [LARGE SCALE GENOMIC DNA]</scope>
    <source>
        <strain evidence="2">EP-1</strain>
        <tissue evidence="2">Whole</tissue>
    </source>
</reference>
<dbReference type="InterPro" id="IPR029044">
    <property type="entry name" value="Nucleotide-diphossugar_trans"/>
</dbReference>
<feature type="transmembrane region" description="Helical" evidence="1">
    <location>
        <begin position="6"/>
        <end position="25"/>
    </location>
</feature>
<dbReference type="InterPro" id="IPR042465">
    <property type="entry name" value="XXLT1"/>
</dbReference>
<dbReference type="GO" id="GO:0005789">
    <property type="term" value="C:endoplasmic reticulum membrane"/>
    <property type="evidence" value="ECO:0007669"/>
    <property type="project" value="TreeGrafter"/>
</dbReference>
<sequence length="283" mass="32193">MPRLRLILHAIVLIVLTGFIVLYFGSSDTKYSKSSALPVVSVDMVAKLEIGEDDLVMQEQEAVPLDYRENDLLYRPPLDIAVIFTHSENNLPLQYKLRIAVGSLLLKSSAPLRLHLITDEDGFHIASNIINDVQSTNRLDTRHLKLVYVSADDFIHEIEDSVKILQLFFTTRRDAYYRDALFFFSVHLHKLLPGLDKVILMDIDIKFKGDIAELHSHFNHFSPTQIIGMSFEQSPVYRHLLSLYRKQNPKSHLGSPPSEGGFPGYNSGVVLIDIQKLRKSVII</sequence>
<keyword evidence="1" id="KW-0812">Transmembrane</keyword>
<organism evidence="2 3">
    <name type="scientific">Halocaridina rubra</name>
    <name type="common">Hawaiian red shrimp</name>
    <dbReference type="NCBI Taxonomy" id="373956"/>
    <lineage>
        <taxon>Eukaryota</taxon>
        <taxon>Metazoa</taxon>
        <taxon>Ecdysozoa</taxon>
        <taxon>Arthropoda</taxon>
        <taxon>Crustacea</taxon>
        <taxon>Multicrustacea</taxon>
        <taxon>Malacostraca</taxon>
        <taxon>Eumalacostraca</taxon>
        <taxon>Eucarida</taxon>
        <taxon>Decapoda</taxon>
        <taxon>Pleocyemata</taxon>
        <taxon>Caridea</taxon>
        <taxon>Atyoidea</taxon>
        <taxon>Atyidae</taxon>
        <taxon>Halocaridina</taxon>
    </lineage>
</organism>
<dbReference type="SUPFAM" id="SSF53448">
    <property type="entry name" value="Nucleotide-diphospho-sugar transferases"/>
    <property type="match status" value="1"/>
</dbReference>
<evidence type="ECO:0000256" key="1">
    <source>
        <dbReference type="SAM" id="Phobius"/>
    </source>
</evidence>
<dbReference type="Proteomes" id="UP001381693">
    <property type="component" value="Unassembled WGS sequence"/>
</dbReference>
<dbReference type="InterPro" id="IPR002495">
    <property type="entry name" value="Glyco_trans_8"/>
</dbReference>
<dbReference type="GO" id="GO:0016266">
    <property type="term" value="P:protein O-linked glycosylation via N-acetyl-galactosamine"/>
    <property type="evidence" value="ECO:0007669"/>
    <property type="project" value="TreeGrafter"/>
</dbReference>
<dbReference type="EMBL" id="JAXCGZ010001375">
    <property type="protein sequence ID" value="KAK7085268.1"/>
    <property type="molecule type" value="Genomic_DNA"/>
</dbReference>
<dbReference type="GO" id="GO:0140560">
    <property type="term" value="F:xylosyl alpha-1,3-xylosyltransferase activity"/>
    <property type="evidence" value="ECO:0007669"/>
    <property type="project" value="TreeGrafter"/>
</dbReference>
<feature type="non-terminal residue" evidence="2">
    <location>
        <position position="283"/>
    </location>
</feature>
<name>A0AAN9AE11_HALRR</name>
<protein>
    <submittedName>
        <fullName evidence="2">Xyloside xylosyltransferase 1</fullName>
    </submittedName>
</protein>
<evidence type="ECO:0000313" key="3">
    <source>
        <dbReference type="Proteomes" id="UP001381693"/>
    </source>
</evidence>
<keyword evidence="1" id="KW-1133">Transmembrane helix</keyword>
<dbReference type="Gene3D" id="3.90.550.10">
    <property type="entry name" value="Spore Coat Polysaccharide Biosynthesis Protein SpsA, Chain A"/>
    <property type="match status" value="1"/>
</dbReference>
<proteinExistence type="predicted"/>
<keyword evidence="1" id="KW-0472">Membrane</keyword>
<dbReference type="AlphaFoldDB" id="A0AAN9AE11"/>
<dbReference type="Pfam" id="PF01501">
    <property type="entry name" value="Glyco_transf_8"/>
    <property type="match status" value="1"/>
</dbReference>
<dbReference type="PANTHER" id="PTHR46612">
    <property type="entry name" value="XYLOSIDE XYLOSYLTRANSFERASE 1"/>
    <property type="match status" value="1"/>
</dbReference>
<accession>A0AAN9AE11</accession>
<evidence type="ECO:0000313" key="2">
    <source>
        <dbReference type="EMBL" id="KAK7085268.1"/>
    </source>
</evidence>
<comment type="caution">
    <text evidence="2">The sequence shown here is derived from an EMBL/GenBank/DDBJ whole genome shotgun (WGS) entry which is preliminary data.</text>
</comment>